<proteinExistence type="predicted"/>
<keyword evidence="3" id="KW-1185">Reference proteome</keyword>
<dbReference type="Pfam" id="PF13992">
    <property type="entry name" value="YecR"/>
    <property type="match status" value="1"/>
</dbReference>
<dbReference type="PROSITE" id="PS51257">
    <property type="entry name" value="PROKAR_LIPOPROTEIN"/>
    <property type="match status" value="1"/>
</dbReference>
<reference evidence="2 3" key="1">
    <citation type="submission" date="2024-11" db="EMBL/GenBank/DDBJ databases">
        <authorList>
            <person name="Mikucki A.G."/>
            <person name="Kahler C.M."/>
        </authorList>
    </citation>
    <scope>NUCLEOTIDE SEQUENCE [LARGE SCALE GENOMIC DNA]</scope>
    <source>
        <strain evidence="2 3">EXNM717</strain>
    </source>
</reference>
<evidence type="ECO:0000256" key="1">
    <source>
        <dbReference type="SAM" id="SignalP"/>
    </source>
</evidence>
<dbReference type="EMBL" id="JBJGEB010000004">
    <property type="protein sequence ID" value="MFK7641885.1"/>
    <property type="molecule type" value="Genomic_DNA"/>
</dbReference>
<keyword evidence="2" id="KW-0449">Lipoprotein</keyword>
<evidence type="ECO:0000313" key="2">
    <source>
        <dbReference type="EMBL" id="MFK7641885.1"/>
    </source>
</evidence>
<evidence type="ECO:0000313" key="3">
    <source>
        <dbReference type="Proteomes" id="UP001621964"/>
    </source>
</evidence>
<dbReference type="Proteomes" id="UP001621964">
    <property type="component" value="Unassembled WGS sequence"/>
</dbReference>
<gene>
    <name evidence="2" type="primary">yecR</name>
    <name evidence="2" type="ORF">ACI43T_05145</name>
</gene>
<name>A0ABW8Q3Y6_9NEIS</name>
<comment type="caution">
    <text evidence="2">The sequence shown here is derived from an EMBL/GenBank/DDBJ whole genome shotgun (WGS) entry which is preliminary data.</text>
</comment>
<feature type="signal peptide" evidence="1">
    <location>
        <begin position="1"/>
        <end position="17"/>
    </location>
</feature>
<dbReference type="RefSeq" id="WP_377081225.1">
    <property type="nucleotide sequence ID" value="NZ_JBJGEB010000004.1"/>
</dbReference>
<organism evidence="2 3">
    <name type="scientific">Neisseria oralis</name>
    <dbReference type="NCBI Taxonomy" id="1107316"/>
    <lineage>
        <taxon>Bacteria</taxon>
        <taxon>Pseudomonadati</taxon>
        <taxon>Pseudomonadota</taxon>
        <taxon>Betaproteobacteria</taxon>
        <taxon>Neisseriales</taxon>
        <taxon>Neisseriaceae</taxon>
        <taxon>Neisseria</taxon>
    </lineage>
</organism>
<sequence length="147" mass="16256">MKTSLVVLSLFVVSACATHKTMVPISGSKADGIVKMAYDYALFESPMINREASQEQAVKRCNAWGYSDAEAFGTSSKQCIENNGFGCERFRVITEYQCTGSYNYPTQQIPSRNVSQSSYAAQQGQQIIINIPASTQQEVTLQPINRH</sequence>
<keyword evidence="1" id="KW-0732">Signal</keyword>
<accession>A0ABW8Q3Y6</accession>
<dbReference type="InterPro" id="IPR025731">
    <property type="entry name" value="YecR-like"/>
</dbReference>
<feature type="chain" id="PRO_5045852967" evidence="1">
    <location>
        <begin position="18"/>
        <end position="147"/>
    </location>
</feature>
<protein>
    <submittedName>
        <fullName evidence="2">YecR family lipoprotein</fullName>
    </submittedName>
</protein>